<name>A0A0A9UPE7_ARUDO</name>
<accession>A0A0A9UPE7</accession>
<sequence length="25" mass="2976">MERLNTRTNNVCNLVIQSLLFKVLR</sequence>
<evidence type="ECO:0000313" key="1">
    <source>
        <dbReference type="EMBL" id="JAD50990.1"/>
    </source>
</evidence>
<reference evidence="1" key="2">
    <citation type="journal article" date="2015" name="Data Brief">
        <title>Shoot transcriptome of the giant reed, Arundo donax.</title>
        <authorList>
            <person name="Barrero R.A."/>
            <person name="Guerrero F.D."/>
            <person name="Moolhuijzen P."/>
            <person name="Goolsby J.A."/>
            <person name="Tidwell J."/>
            <person name="Bellgard S.E."/>
            <person name="Bellgard M.I."/>
        </authorList>
    </citation>
    <scope>NUCLEOTIDE SEQUENCE</scope>
    <source>
        <tissue evidence="1">Shoot tissue taken approximately 20 cm above the soil surface</tissue>
    </source>
</reference>
<proteinExistence type="predicted"/>
<organism evidence="1">
    <name type="scientific">Arundo donax</name>
    <name type="common">Giant reed</name>
    <name type="synonym">Donax arundinaceus</name>
    <dbReference type="NCBI Taxonomy" id="35708"/>
    <lineage>
        <taxon>Eukaryota</taxon>
        <taxon>Viridiplantae</taxon>
        <taxon>Streptophyta</taxon>
        <taxon>Embryophyta</taxon>
        <taxon>Tracheophyta</taxon>
        <taxon>Spermatophyta</taxon>
        <taxon>Magnoliopsida</taxon>
        <taxon>Liliopsida</taxon>
        <taxon>Poales</taxon>
        <taxon>Poaceae</taxon>
        <taxon>PACMAD clade</taxon>
        <taxon>Arundinoideae</taxon>
        <taxon>Arundineae</taxon>
        <taxon>Arundo</taxon>
    </lineage>
</organism>
<dbReference type="AlphaFoldDB" id="A0A0A9UPE7"/>
<protein>
    <submittedName>
        <fullName evidence="1">Gst17</fullName>
    </submittedName>
</protein>
<dbReference type="EMBL" id="GBRH01246905">
    <property type="protein sequence ID" value="JAD50990.1"/>
    <property type="molecule type" value="Transcribed_RNA"/>
</dbReference>
<reference evidence="1" key="1">
    <citation type="submission" date="2014-09" db="EMBL/GenBank/DDBJ databases">
        <authorList>
            <person name="Magalhaes I.L.F."/>
            <person name="Oliveira U."/>
            <person name="Santos F.R."/>
            <person name="Vidigal T.H.D.A."/>
            <person name="Brescovit A.D."/>
            <person name="Santos A.J."/>
        </authorList>
    </citation>
    <scope>NUCLEOTIDE SEQUENCE</scope>
    <source>
        <tissue evidence="1">Shoot tissue taken approximately 20 cm above the soil surface</tissue>
    </source>
</reference>